<name>A0ABU8LI32_9MICO</name>
<dbReference type="EMBL" id="JBBDGN010000002">
    <property type="protein sequence ID" value="MEJ1090984.1"/>
    <property type="molecule type" value="Genomic_DNA"/>
</dbReference>
<feature type="region of interest" description="Disordered" evidence="1">
    <location>
        <begin position="1"/>
        <end position="36"/>
    </location>
</feature>
<reference evidence="3 4" key="1">
    <citation type="submission" date="2024-02" db="EMBL/GenBank/DDBJ databases">
        <authorList>
            <person name="Saticioglu I.B."/>
        </authorList>
    </citation>
    <scope>NUCLEOTIDE SEQUENCE [LARGE SCALE GENOMIC DNA]</scope>
    <source>
        <strain evidence="3 4">Mu-43</strain>
    </source>
</reference>
<keyword evidence="2" id="KW-1133">Transmembrane helix</keyword>
<keyword evidence="2" id="KW-0812">Transmembrane</keyword>
<keyword evidence="2" id="KW-0472">Membrane</keyword>
<feature type="transmembrane region" description="Helical" evidence="2">
    <location>
        <begin position="139"/>
        <end position="162"/>
    </location>
</feature>
<dbReference type="Proteomes" id="UP001366085">
    <property type="component" value="Unassembled WGS sequence"/>
</dbReference>
<proteinExistence type="predicted"/>
<dbReference type="RefSeq" id="WP_337318053.1">
    <property type="nucleotide sequence ID" value="NZ_JBBDGN010000002.1"/>
</dbReference>
<gene>
    <name evidence="3" type="ORF">WDU93_04695</name>
</gene>
<feature type="compositionally biased region" description="Pro residues" evidence="1">
    <location>
        <begin position="26"/>
        <end position="36"/>
    </location>
</feature>
<evidence type="ECO:0000313" key="4">
    <source>
        <dbReference type="Proteomes" id="UP001366085"/>
    </source>
</evidence>
<protein>
    <submittedName>
        <fullName evidence="3">DUF6264 family protein</fullName>
    </submittedName>
</protein>
<sequence length="176" mass="18553">MSDERPQYGEYATPEEQRLRAGLPPADVPPATPIMPPAAPPMPQAAAAPDAAKPRVADRAITFGLLAFGLVNVLSSLPGFFNLAATLDQSLEIMGLEGEFTNFAAARVWGPVAAAVLIVGYALTVWLAVRRVKARRAAWWVPLVGFVVTTAIVSVCISVPMFGDPAFLQGLNTPAG</sequence>
<evidence type="ECO:0000256" key="2">
    <source>
        <dbReference type="SAM" id="Phobius"/>
    </source>
</evidence>
<feature type="transmembrane region" description="Helical" evidence="2">
    <location>
        <begin position="104"/>
        <end position="127"/>
    </location>
</feature>
<accession>A0ABU8LI32</accession>
<feature type="transmembrane region" description="Helical" evidence="2">
    <location>
        <begin position="63"/>
        <end position="84"/>
    </location>
</feature>
<dbReference type="InterPro" id="IPR046231">
    <property type="entry name" value="DUF6264"/>
</dbReference>
<evidence type="ECO:0000256" key="1">
    <source>
        <dbReference type="SAM" id="MobiDB-lite"/>
    </source>
</evidence>
<dbReference type="Pfam" id="PF19779">
    <property type="entry name" value="DUF6264"/>
    <property type="match status" value="1"/>
</dbReference>
<evidence type="ECO:0000313" key="3">
    <source>
        <dbReference type="EMBL" id="MEJ1090984.1"/>
    </source>
</evidence>
<organism evidence="3 4">
    <name type="scientific">Microbacterium istanbulense</name>
    <dbReference type="NCBI Taxonomy" id="3122049"/>
    <lineage>
        <taxon>Bacteria</taxon>
        <taxon>Bacillati</taxon>
        <taxon>Actinomycetota</taxon>
        <taxon>Actinomycetes</taxon>
        <taxon>Micrococcales</taxon>
        <taxon>Microbacteriaceae</taxon>
        <taxon>Microbacterium</taxon>
    </lineage>
</organism>
<keyword evidence="4" id="KW-1185">Reference proteome</keyword>
<comment type="caution">
    <text evidence="3">The sequence shown here is derived from an EMBL/GenBank/DDBJ whole genome shotgun (WGS) entry which is preliminary data.</text>
</comment>